<dbReference type="InterPro" id="IPR022675">
    <property type="entry name" value="G6P_DH_C"/>
</dbReference>
<dbReference type="UniPathway" id="UPA00115">
    <property type="reaction ID" value="UER00408"/>
</dbReference>
<proteinExistence type="inferred from homology"/>
<keyword evidence="3 7" id="KW-0313">Glucose metabolism</keyword>
<organism evidence="10">
    <name type="scientific">uncultured Acidimicrobiales bacterium</name>
    <dbReference type="NCBI Taxonomy" id="310071"/>
    <lineage>
        <taxon>Bacteria</taxon>
        <taxon>Bacillati</taxon>
        <taxon>Actinomycetota</taxon>
        <taxon>Acidimicrobiia</taxon>
        <taxon>Acidimicrobiales</taxon>
        <taxon>environmental samples</taxon>
    </lineage>
</organism>
<dbReference type="Gene3D" id="3.40.50.720">
    <property type="entry name" value="NAD(P)-binding Rossmann-like Domain"/>
    <property type="match status" value="1"/>
</dbReference>
<accession>A0A6J4HGB0</accession>
<feature type="binding site" evidence="7">
    <location>
        <position position="174"/>
    </location>
    <ligand>
        <name>substrate</name>
    </ligand>
</feature>
<comment type="function">
    <text evidence="7">Catalyzes the oxidation of glucose 6-phosphate to 6-phosphogluconolactone.</text>
</comment>
<dbReference type="NCBIfam" id="NF009492">
    <property type="entry name" value="PRK12853.1-3"/>
    <property type="match status" value="1"/>
</dbReference>
<dbReference type="InterPro" id="IPR001282">
    <property type="entry name" value="G6P_DH"/>
</dbReference>
<evidence type="ECO:0000313" key="10">
    <source>
        <dbReference type="EMBL" id="CAA9223669.1"/>
    </source>
</evidence>
<feature type="binding site" evidence="7">
    <location>
        <position position="212"/>
    </location>
    <ligand>
        <name>substrate</name>
    </ligand>
</feature>
<reference evidence="10" key="1">
    <citation type="submission" date="2020-02" db="EMBL/GenBank/DDBJ databases">
        <authorList>
            <person name="Meier V. D."/>
        </authorList>
    </citation>
    <scope>NUCLEOTIDE SEQUENCE</scope>
    <source>
        <strain evidence="10">AVDCRST_MAG20</strain>
    </source>
</reference>
<dbReference type="Pfam" id="PF00479">
    <property type="entry name" value="G6PD_N"/>
    <property type="match status" value="1"/>
</dbReference>
<evidence type="ECO:0000259" key="9">
    <source>
        <dbReference type="Pfam" id="PF02781"/>
    </source>
</evidence>
<evidence type="ECO:0000256" key="1">
    <source>
        <dbReference type="ARBA" id="ARBA00004937"/>
    </source>
</evidence>
<comment type="similarity">
    <text evidence="2 7">Belongs to the glucose-6-phosphate dehydrogenase family.</text>
</comment>
<dbReference type="GO" id="GO:0005829">
    <property type="term" value="C:cytosol"/>
    <property type="evidence" value="ECO:0007669"/>
    <property type="project" value="TreeGrafter"/>
</dbReference>
<dbReference type="InterPro" id="IPR019796">
    <property type="entry name" value="G6P_DH_AS"/>
</dbReference>
<keyword evidence="4 7" id="KW-0521">NADP</keyword>
<dbReference type="PRINTS" id="PR00079">
    <property type="entry name" value="G6PDHDRGNASE"/>
</dbReference>
<dbReference type="AlphaFoldDB" id="A0A6J4HGB0"/>
<evidence type="ECO:0000256" key="2">
    <source>
        <dbReference type="ARBA" id="ARBA00009975"/>
    </source>
</evidence>
<evidence type="ECO:0000256" key="7">
    <source>
        <dbReference type="HAMAP-Rule" id="MF_00966"/>
    </source>
</evidence>
<dbReference type="HAMAP" id="MF_00966">
    <property type="entry name" value="G6PD"/>
    <property type="match status" value="1"/>
</dbReference>
<dbReference type="GO" id="GO:0004345">
    <property type="term" value="F:glucose-6-phosphate dehydrogenase activity"/>
    <property type="evidence" value="ECO:0007669"/>
    <property type="project" value="UniProtKB-UniRule"/>
</dbReference>
<keyword evidence="5 7" id="KW-0560">Oxidoreductase</keyword>
<dbReference type="InterPro" id="IPR036291">
    <property type="entry name" value="NAD(P)-bd_dom_sf"/>
</dbReference>
<feature type="binding site" evidence="7">
    <location>
        <position position="50"/>
    </location>
    <ligand>
        <name>NADP(+)</name>
        <dbReference type="ChEBI" id="CHEBI:58349"/>
    </ligand>
</feature>
<dbReference type="SUPFAM" id="SSF55347">
    <property type="entry name" value="Glyceraldehyde-3-phosphate dehydrogenase-like, C-terminal domain"/>
    <property type="match status" value="1"/>
</dbReference>
<comment type="pathway">
    <text evidence="1 7">Carbohydrate degradation; pentose phosphate pathway; D-ribulose 5-phosphate from D-glucose 6-phosphate (oxidative stage): step 1/3.</text>
</comment>
<dbReference type="PANTHER" id="PTHR23429">
    <property type="entry name" value="GLUCOSE-6-PHOSPHATE 1-DEHYDROGENASE G6PD"/>
    <property type="match status" value="1"/>
</dbReference>
<dbReference type="PANTHER" id="PTHR23429:SF0">
    <property type="entry name" value="GLUCOSE-6-PHOSPHATE 1-DEHYDROGENASE"/>
    <property type="match status" value="1"/>
</dbReference>
<dbReference type="InterPro" id="IPR022674">
    <property type="entry name" value="G6P_DH_NAD-bd"/>
</dbReference>
<sequence>MTAAADVQRADALVLFGATGDLARKKLFPAVYQLEARDALDGMPVIGVASSDWGDGQLRDHAKGSLEDRKVEIDDAVWSPLSERITYIRGDYTAKETYEALSARLEGTSCPVIYLAIPPFLFDDVIDGLSAVGLNERARIVVEKPFGRDVASAAELEATLGRAFPEARTFRIDHYLGKESVENLLVFRFANTMLEPLWNRLYIDSVQVTMAESFGVEGRGRFYEGVGALRDVVQNHLLQVVTLLAMEPPASSDADSLRDEKAKVLRAMTSLDPTKVVRGQYRGYRDEDGVDPSSDVETYVALCLEIDSWRWAGVPFLVRAGKSLAMTATECVIRFKAPPRLLFSQAESQPEPNELVFRLGGDEGATVRLQAKAPGDVFSTKEVGLDVSFDAALGPRQEPYERLLEDVIEGDPRRFARADSVAEAWRVVQPVLDAPERIRLYAEGSMGPASADSMCEARGGWHDPAER</sequence>
<dbReference type="NCBIfam" id="TIGR00871">
    <property type="entry name" value="zwf"/>
    <property type="match status" value="1"/>
</dbReference>
<comment type="catalytic activity">
    <reaction evidence="7">
        <text>D-glucose 6-phosphate + NADP(+) = 6-phospho-D-glucono-1,5-lactone + NADPH + H(+)</text>
        <dbReference type="Rhea" id="RHEA:15841"/>
        <dbReference type="ChEBI" id="CHEBI:15378"/>
        <dbReference type="ChEBI" id="CHEBI:57783"/>
        <dbReference type="ChEBI" id="CHEBI:57955"/>
        <dbReference type="ChEBI" id="CHEBI:58349"/>
        <dbReference type="ChEBI" id="CHEBI:61548"/>
        <dbReference type="EC" id="1.1.1.49"/>
    </reaction>
</comment>
<feature type="binding site" evidence="7">
    <location>
        <position position="231"/>
    </location>
    <ligand>
        <name>substrate</name>
    </ligand>
</feature>
<feature type="active site" description="Proton acceptor" evidence="7">
    <location>
        <position position="236"/>
    </location>
</feature>
<feature type="domain" description="Glucose-6-phosphate dehydrogenase NAD-binding" evidence="8">
    <location>
        <begin position="14"/>
        <end position="183"/>
    </location>
</feature>
<feature type="binding site" evidence="7">
    <location>
        <begin position="17"/>
        <end position="24"/>
    </location>
    <ligand>
        <name>NADP(+)</name>
        <dbReference type="ChEBI" id="CHEBI:58349"/>
    </ligand>
</feature>
<name>A0A6J4HGB0_9ACTN</name>
<comment type="caution">
    <text evidence="7">Lacks conserved residue(s) required for the propagation of feature annotation.</text>
</comment>
<keyword evidence="6 7" id="KW-0119">Carbohydrate metabolism</keyword>
<evidence type="ECO:0000256" key="3">
    <source>
        <dbReference type="ARBA" id="ARBA00022526"/>
    </source>
</evidence>
<evidence type="ECO:0000256" key="4">
    <source>
        <dbReference type="ARBA" id="ARBA00022857"/>
    </source>
</evidence>
<dbReference type="SUPFAM" id="SSF51735">
    <property type="entry name" value="NAD(P)-binding Rossmann-fold domains"/>
    <property type="match status" value="1"/>
</dbReference>
<dbReference type="GO" id="GO:0009051">
    <property type="term" value="P:pentose-phosphate shunt, oxidative branch"/>
    <property type="evidence" value="ECO:0007669"/>
    <property type="project" value="TreeGrafter"/>
</dbReference>
<dbReference type="EC" id="1.1.1.49" evidence="7"/>
<feature type="binding site" evidence="7">
    <location>
        <position position="144"/>
    </location>
    <ligand>
        <name>NADP(+)</name>
        <dbReference type="ChEBI" id="CHEBI:58349"/>
    </ligand>
</feature>
<feature type="binding site" evidence="7">
    <location>
        <position position="322"/>
    </location>
    <ligand>
        <name>substrate</name>
    </ligand>
</feature>
<dbReference type="EMBL" id="CADCSY010000035">
    <property type="protein sequence ID" value="CAA9223669.1"/>
    <property type="molecule type" value="Genomic_DNA"/>
</dbReference>
<feature type="binding site" evidence="7">
    <location>
        <position position="178"/>
    </location>
    <ligand>
        <name>substrate</name>
    </ligand>
</feature>
<evidence type="ECO:0000259" key="8">
    <source>
        <dbReference type="Pfam" id="PF00479"/>
    </source>
</evidence>
<dbReference type="GO" id="GO:0050661">
    <property type="term" value="F:NADP binding"/>
    <property type="evidence" value="ECO:0007669"/>
    <property type="project" value="UniProtKB-UniRule"/>
</dbReference>
<protein>
    <recommendedName>
        <fullName evidence="7">Glucose-6-phosphate 1-dehydrogenase</fullName>
        <shortName evidence="7">G6PD</shortName>
        <ecNumber evidence="7">1.1.1.49</ecNumber>
    </recommendedName>
</protein>
<feature type="domain" description="Glucose-6-phosphate dehydrogenase C-terminal" evidence="9">
    <location>
        <begin position="185"/>
        <end position="459"/>
    </location>
</feature>
<gene>
    <name evidence="7" type="primary">zwf</name>
    <name evidence="10" type="ORF">AVDCRST_MAG20-878</name>
</gene>
<evidence type="ECO:0000256" key="5">
    <source>
        <dbReference type="ARBA" id="ARBA00023002"/>
    </source>
</evidence>
<dbReference type="PROSITE" id="PS00069">
    <property type="entry name" value="G6P_DEHYDROGENASE"/>
    <property type="match status" value="1"/>
</dbReference>
<dbReference type="Gene3D" id="3.30.360.10">
    <property type="entry name" value="Dihydrodipicolinate Reductase, domain 2"/>
    <property type="match status" value="1"/>
</dbReference>
<dbReference type="GO" id="GO:0006006">
    <property type="term" value="P:glucose metabolic process"/>
    <property type="evidence" value="ECO:0007669"/>
    <property type="project" value="UniProtKB-KW"/>
</dbReference>
<dbReference type="PIRSF" id="PIRSF000110">
    <property type="entry name" value="G6PD"/>
    <property type="match status" value="1"/>
</dbReference>
<evidence type="ECO:0000256" key="6">
    <source>
        <dbReference type="ARBA" id="ARBA00023277"/>
    </source>
</evidence>
<dbReference type="Pfam" id="PF02781">
    <property type="entry name" value="G6PD_C"/>
    <property type="match status" value="1"/>
</dbReference>